<reference evidence="2 3" key="1">
    <citation type="submission" date="2013-12" db="EMBL/GenBank/DDBJ databases">
        <title>Draft genome of the parsitic nematode Ancylostoma duodenale.</title>
        <authorList>
            <person name="Mitreva M."/>
        </authorList>
    </citation>
    <scope>NUCLEOTIDE SEQUENCE [LARGE SCALE GENOMIC DNA]</scope>
    <source>
        <strain evidence="2 3">Zhejiang</strain>
    </source>
</reference>
<dbReference type="AlphaFoldDB" id="A0A0C2FLU8"/>
<evidence type="ECO:0000313" key="2">
    <source>
        <dbReference type="EMBL" id="KIH49585.1"/>
    </source>
</evidence>
<dbReference type="Proteomes" id="UP000054047">
    <property type="component" value="Unassembled WGS sequence"/>
</dbReference>
<sequence>MHRKISRTCGNHRCEGTLSSIASLSFSQKQALTASWRLLRPQAPGLFRKVFLELEIVSSKVKQVGVFSLLRDSQSAGYRQPLEQSIASPPLPPISGKDSVT</sequence>
<organism evidence="2 3">
    <name type="scientific">Ancylostoma duodenale</name>
    <dbReference type="NCBI Taxonomy" id="51022"/>
    <lineage>
        <taxon>Eukaryota</taxon>
        <taxon>Metazoa</taxon>
        <taxon>Ecdysozoa</taxon>
        <taxon>Nematoda</taxon>
        <taxon>Chromadorea</taxon>
        <taxon>Rhabditida</taxon>
        <taxon>Rhabditina</taxon>
        <taxon>Rhabditomorpha</taxon>
        <taxon>Strongyloidea</taxon>
        <taxon>Ancylostomatidae</taxon>
        <taxon>Ancylostomatinae</taxon>
        <taxon>Ancylostoma</taxon>
    </lineage>
</organism>
<evidence type="ECO:0000256" key="1">
    <source>
        <dbReference type="SAM" id="MobiDB-lite"/>
    </source>
</evidence>
<gene>
    <name evidence="2" type="ORF">ANCDUO_20341</name>
</gene>
<dbReference type="OrthoDB" id="5848155at2759"/>
<feature type="region of interest" description="Disordered" evidence="1">
    <location>
        <begin position="80"/>
        <end position="101"/>
    </location>
</feature>
<proteinExistence type="predicted"/>
<dbReference type="EMBL" id="KN752781">
    <property type="protein sequence ID" value="KIH49585.1"/>
    <property type="molecule type" value="Genomic_DNA"/>
</dbReference>
<keyword evidence="3" id="KW-1185">Reference proteome</keyword>
<name>A0A0C2FLU8_9BILA</name>
<accession>A0A0C2FLU8</accession>
<evidence type="ECO:0000313" key="3">
    <source>
        <dbReference type="Proteomes" id="UP000054047"/>
    </source>
</evidence>
<protein>
    <submittedName>
        <fullName evidence="2">Uncharacterized protein</fullName>
    </submittedName>
</protein>